<gene>
    <name evidence="2" type="primary">tat</name>
</gene>
<reference evidence="2" key="2">
    <citation type="journal article" date="2011" name="PLoS Pathog.">
        <title>Recurrent Signature Patterns in HIV-1 B Clade Envelope Glycoproteins Associated with either Early or Chronic Infections.</title>
        <authorList>
            <person name="Gnanakaran S."/>
            <person name="Bhattacharya T."/>
            <person name="Daniels M."/>
            <person name="Keele B.F."/>
            <person name="Hraber P.T."/>
            <person name="Lapedes A.S."/>
            <person name="Shen T."/>
            <person name="Gaschen B."/>
            <person name="Krishnamoorthy M."/>
            <person name="Li H."/>
            <person name="Decker J.M."/>
            <person name="Salazar-Gonzalez J.F."/>
            <person name="Wang S."/>
            <person name="Jiang C."/>
            <person name="Gao F."/>
            <person name="Swanstrom R."/>
            <person name="Anderson J.A."/>
            <person name="Ping L.H."/>
            <person name="Cohen M.S."/>
            <person name="Markowitz M."/>
            <person name="Goepfert P.A."/>
            <person name="Saag M.S."/>
            <person name="Eron J.J."/>
            <person name="Hicks C.B."/>
            <person name="Blattner W.A."/>
            <person name="Tomaras G.D."/>
            <person name="Asmal M."/>
            <person name="Letvin N.L."/>
            <person name="Gilbert P.B."/>
            <person name="Decamp A.C."/>
            <person name="Magaret C.A."/>
            <person name="Schief W.R."/>
            <person name="Ban Y.E."/>
            <person name="Zhang M."/>
            <person name="Soderberg K.A."/>
            <person name="Sodroski J.G."/>
            <person name="Haynes B.F."/>
            <person name="Shaw G.M."/>
            <person name="Hahn B.H."/>
            <person name="Korber B."/>
        </authorList>
    </citation>
    <scope>NUCLEOTIDE SEQUENCE</scope>
    <source>
        <strain evidence="2">1444_A21</strain>
    </source>
</reference>
<organismHost>
    <name type="scientific">Homo sapiens</name>
    <name type="common">Human</name>
    <dbReference type="NCBI Taxonomy" id="9606"/>
</organismHost>
<feature type="compositionally biased region" description="Basic and acidic residues" evidence="1">
    <location>
        <begin position="11"/>
        <end position="24"/>
    </location>
</feature>
<evidence type="ECO:0000313" key="2">
    <source>
        <dbReference type="EMBL" id="AEN20563.1"/>
    </source>
</evidence>
<feature type="region of interest" description="Disordered" evidence="1">
    <location>
        <begin position="1"/>
        <end position="34"/>
    </location>
</feature>
<accession>G3D923</accession>
<sequence>PASQPRGDPTGQKESKKKVERETETDPTDQWMDS</sequence>
<dbReference type="EMBL" id="HQ216583">
    <property type="protein sequence ID" value="AEN20563.1"/>
    <property type="molecule type" value="Genomic_RNA"/>
</dbReference>
<name>G3D923_HV1</name>
<protein>
    <submittedName>
        <fullName evidence="2">Tat protein</fullName>
    </submittedName>
</protein>
<feature type="non-terminal residue" evidence="2">
    <location>
        <position position="1"/>
    </location>
</feature>
<reference evidence="2" key="1">
    <citation type="submission" date="2010-08" db="EMBL/GenBank/DDBJ databases">
        <authorList>
            <person name="Gnanakaran G."/>
            <person name="Keele B."/>
            <person name="Li H."/>
            <person name="Wang S."/>
            <person name="Williamson C."/>
            <person name="Gao F."/>
            <person name="Swanstrom R."/>
            <person name="Cohen M."/>
            <person name="Daniels M."/>
            <person name="Hraber P."/>
            <person name="Gaschen B."/>
            <person name="Ashmal M."/>
            <person name="Letvin N."/>
            <person name="Haynes B."/>
            <person name="Hahn B."/>
            <person name="Shaw G."/>
            <person name="Bhattacharya T."/>
            <person name="Korber B."/>
        </authorList>
    </citation>
    <scope>NUCLEOTIDE SEQUENCE</scope>
    <source>
        <strain evidence="2">1444_A21</strain>
    </source>
</reference>
<organism evidence="2">
    <name type="scientific">Human immunodeficiency virus type 1</name>
    <name type="common">HIV-1</name>
    <dbReference type="NCBI Taxonomy" id="11676"/>
    <lineage>
        <taxon>Viruses</taxon>
        <taxon>Riboviria</taxon>
        <taxon>Pararnavirae</taxon>
        <taxon>Artverviricota</taxon>
        <taxon>Revtraviricetes</taxon>
        <taxon>Ortervirales</taxon>
        <taxon>Retroviridae</taxon>
        <taxon>Orthoretrovirinae</taxon>
        <taxon>Lentivirus</taxon>
        <taxon>Lentivirus humimdef1</taxon>
    </lineage>
</organism>
<evidence type="ECO:0000256" key="1">
    <source>
        <dbReference type="SAM" id="MobiDB-lite"/>
    </source>
</evidence>
<proteinExistence type="predicted"/>